<organism evidence="2 3">
    <name type="scientific">Vitis vinifera</name>
    <name type="common">Grape</name>
    <dbReference type="NCBI Taxonomy" id="29760"/>
    <lineage>
        <taxon>Eukaryota</taxon>
        <taxon>Viridiplantae</taxon>
        <taxon>Streptophyta</taxon>
        <taxon>Embryophyta</taxon>
        <taxon>Tracheophyta</taxon>
        <taxon>Spermatophyta</taxon>
        <taxon>Magnoliopsida</taxon>
        <taxon>eudicotyledons</taxon>
        <taxon>Gunneridae</taxon>
        <taxon>Pentapetalae</taxon>
        <taxon>rosids</taxon>
        <taxon>Vitales</taxon>
        <taxon>Vitaceae</taxon>
        <taxon>Viteae</taxon>
        <taxon>Vitis</taxon>
    </lineage>
</organism>
<dbReference type="Pfam" id="PF00385">
    <property type="entry name" value="Chromo"/>
    <property type="match status" value="1"/>
</dbReference>
<dbReference type="SUPFAM" id="SSF54160">
    <property type="entry name" value="Chromo domain-like"/>
    <property type="match status" value="1"/>
</dbReference>
<name>A0A438FI90_VITVI</name>
<dbReference type="SMART" id="SM00298">
    <property type="entry name" value="CHROMO"/>
    <property type="match status" value="1"/>
</dbReference>
<evidence type="ECO:0000313" key="3">
    <source>
        <dbReference type="Proteomes" id="UP000288805"/>
    </source>
</evidence>
<dbReference type="Pfam" id="PF24626">
    <property type="entry name" value="SH3_Tf2-1"/>
    <property type="match status" value="1"/>
</dbReference>
<protein>
    <recommendedName>
        <fullName evidence="1">Chromo domain-containing protein</fullName>
    </recommendedName>
</protein>
<sequence>MKKFADIKRTARSFNIGDLVYLRLQPYKQQSVVQRRNLKLSPRFYGPYRVLEKIGTVAYRLELPPEAKIHPVFHVSCLKEKLGERHQLVVTLPPTDKDGVIRPELEEILHRRLKKKKNHAVTEVLVKWKGLGEDEASWVEYSTLVNEFPDLVDKVI</sequence>
<reference evidence="2 3" key="1">
    <citation type="journal article" date="2018" name="PLoS Genet.">
        <title>Population sequencing reveals clonal diversity and ancestral inbreeding in the grapevine cultivar Chardonnay.</title>
        <authorList>
            <person name="Roach M.J."/>
            <person name="Johnson D.L."/>
            <person name="Bohlmann J."/>
            <person name="van Vuuren H.J."/>
            <person name="Jones S.J."/>
            <person name="Pretorius I.S."/>
            <person name="Schmidt S.A."/>
            <person name="Borneman A.R."/>
        </authorList>
    </citation>
    <scope>NUCLEOTIDE SEQUENCE [LARGE SCALE GENOMIC DNA]</scope>
    <source>
        <strain evidence="3">cv. Chardonnay</strain>
        <tissue evidence="2">Leaf</tissue>
    </source>
</reference>
<comment type="caution">
    <text evidence="2">The sequence shown here is derived from an EMBL/GenBank/DDBJ whole genome shotgun (WGS) entry which is preliminary data.</text>
</comment>
<evidence type="ECO:0000313" key="2">
    <source>
        <dbReference type="EMBL" id="RVW59678.1"/>
    </source>
</evidence>
<dbReference type="EMBL" id="QGNW01000881">
    <property type="protein sequence ID" value="RVW59678.1"/>
    <property type="molecule type" value="Genomic_DNA"/>
</dbReference>
<dbReference type="InterPro" id="IPR023780">
    <property type="entry name" value="Chromo_domain"/>
</dbReference>
<dbReference type="InterPro" id="IPR016197">
    <property type="entry name" value="Chromo-like_dom_sf"/>
</dbReference>
<dbReference type="InterPro" id="IPR000953">
    <property type="entry name" value="Chromo/chromo_shadow_dom"/>
</dbReference>
<dbReference type="InterPro" id="IPR056924">
    <property type="entry name" value="SH3_Tf2-1"/>
</dbReference>
<feature type="domain" description="Chromo" evidence="1">
    <location>
        <begin position="103"/>
        <end position="156"/>
    </location>
</feature>
<evidence type="ECO:0000259" key="1">
    <source>
        <dbReference type="PROSITE" id="PS50013"/>
    </source>
</evidence>
<dbReference type="PANTHER" id="PTHR46148:SF54">
    <property type="entry name" value="RETROTRANSPOSON-LIKE PROTEIN"/>
    <property type="match status" value="1"/>
</dbReference>
<proteinExistence type="predicted"/>
<dbReference type="AlphaFoldDB" id="A0A438FI90"/>
<dbReference type="PANTHER" id="PTHR46148">
    <property type="entry name" value="CHROMO DOMAIN-CONTAINING PROTEIN"/>
    <property type="match status" value="1"/>
</dbReference>
<dbReference type="PROSITE" id="PS50013">
    <property type="entry name" value="CHROMO_2"/>
    <property type="match status" value="1"/>
</dbReference>
<dbReference type="Gene3D" id="2.40.50.40">
    <property type="match status" value="1"/>
</dbReference>
<accession>A0A438FI90</accession>
<gene>
    <name evidence="2" type="ORF">CK203_101046</name>
</gene>
<dbReference type="Proteomes" id="UP000288805">
    <property type="component" value="Unassembled WGS sequence"/>
</dbReference>